<dbReference type="Proteomes" id="UP000767947">
    <property type="component" value="Unassembled WGS sequence"/>
</dbReference>
<proteinExistence type="predicted"/>
<comment type="caution">
    <text evidence="1">The sequence shown here is derived from an EMBL/GenBank/DDBJ whole genome shotgun (WGS) entry which is preliminary data.</text>
</comment>
<evidence type="ECO:0000313" key="2">
    <source>
        <dbReference type="Proteomes" id="UP000767947"/>
    </source>
</evidence>
<dbReference type="PROSITE" id="PS51257">
    <property type="entry name" value="PROKAR_LIPOPROTEIN"/>
    <property type="match status" value="1"/>
</dbReference>
<evidence type="ECO:0000313" key="1">
    <source>
        <dbReference type="EMBL" id="NMH25465.1"/>
    </source>
</evidence>
<reference evidence="1 2" key="1">
    <citation type="submission" date="2020-02" db="EMBL/GenBank/DDBJ databases">
        <title>Flavobacterium sp. genome.</title>
        <authorList>
            <person name="Jung H.S."/>
            <person name="Baek J.H."/>
            <person name="Jeon C.O."/>
        </authorList>
    </citation>
    <scope>NUCLEOTIDE SEQUENCE [LARGE SCALE GENOMIC DNA]</scope>
    <source>
        <strain evidence="1 2">SE-s27</strain>
    </source>
</reference>
<evidence type="ECO:0008006" key="3">
    <source>
        <dbReference type="Google" id="ProtNLM"/>
    </source>
</evidence>
<organism evidence="1 2">
    <name type="scientific">Flavobacterium solisilvae</name>
    <dbReference type="NCBI Taxonomy" id="1852019"/>
    <lineage>
        <taxon>Bacteria</taxon>
        <taxon>Pseudomonadati</taxon>
        <taxon>Bacteroidota</taxon>
        <taxon>Flavobacteriia</taxon>
        <taxon>Flavobacteriales</taxon>
        <taxon>Flavobacteriaceae</taxon>
        <taxon>Flavobacterium</taxon>
    </lineage>
</organism>
<dbReference type="Pfam" id="PF19765">
    <property type="entry name" value="DUF6252"/>
    <property type="match status" value="2"/>
</dbReference>
<dbReference type="EMBL" id="JAAMPT010000207">
    <property type="protein sequence ID" value="NMH25465.1"/>
    <property type="molecule type" value="Genomic_DNA"/>
</dbReference>
<dbReference type="RefSeq" id="WP_169524164.1">
    <property type="nucleotide sequence ID" value="NZ_JAAMPT010000207.1"/>
</dbReference>
<keyword evidence="2" id="KW-1185">Reference proteome</keyword>
<protein>
    <recommendedName>
        <fullName evidence="3">Lipoprotein</fullName>
    </recommendedName>
</protein>
<gene>
    <name evidence="1" type="ORF">G6042_09310</name>
</gene>
<name>A0ABX1QVG5_9FLAO</name>
<accession>A0ABX1QVG5</accession>
<dbReference type="InterPro" id="IPR046219">
    <property type="entry name" value="DUF6252"/>
</dbReference>
<sequence length="237" mass="25222">MKRILPLFILLASLVSCEEDVKFNSPGFQGQKDDAFWRANDARAYLSSSGSVTIEGLNQFEEVILGTSSTNVGKYSLGTSNQDNFASYSLTLDGFTQEYATIPVPGQVSGTTLVSGGTGYSTSGNVETTGGTGSGLYVATTANDAGVVTKITIVAPGNGYMAGDLITVTGGNLNCRFRVLNVRNSNGEIEITEYDATKMTISGKFKFNASDITNPISGQVVNFQYGEFYKVPIFPQQ</sequence>